<reference evidence="10" key="1">
    <citation type="journal article" date="2014" name="Genome Announc.">
        <title>Draft Genome Sequence of Marine Flavobacterium Jejuia pallidilutea Strain 11shimoA1 and Pigmentation Mutants.</title>
        <authorList>
            <person name="Takatani N."/>
            <person name="Nakanishi M."/>
            <person name="Meirelles P."/>
            <person name="Mino S."/>
            <person name="Suda W."/>
            <person name="Oshima K."/>
            <person name="Hattori M."/>
            <person name="Ohkuma M."/>
            <person name="Hosokawa M."/>
            <person name="Miyashita K."/>
            <person name="Thompson F.L."/>
            <person name="Niwa A."/>
            <person name="Sawabe T."/>
            <person name="Sawabe T."/>
        </authorList>
    </citation>
    <scope>NUCLEOTIDE SEQUENCE [LARGE SCALE GENOMIC DNA]</scope>
    <source>
        <strain evidence="10">JCM 19538</strain>
    </source>
</reference>
<dbReference type="Proteomes" id="UP000030184">
    <property type="component" value="Unassembled WGS sequence"/>
</dbReference>
<dbReference type="EMBL" id="BBNR01000019">
    <property type="protein sequence ID" value="GAL68355.1"/>
    <property type="molecule type" value="Genomic_DNA"/>
</dbReference>
<dbReference type="EMBL" id="BBNY01000010">
    <property type="protein sequence ID" value="GAL89522.1"/>
    <property type="molecule type" value="Genomic_DNA"/>
</dbReference>
<dbReference type="PROSITE" id="PS00065">
    <property type="entry name" value="D_2_HYDROXYACID_DH_1"/>
    <property type="match status" value="1"/>
</dbReference>
<dbReference type="Gene3D" id="3.40.50.720">
    <property type="entry name" value="NAD(P)-binding Rossmann-like Domain"/>
    <property type="match status" value="2"/>
</dbReference>
<sequence length="320" mass="35529">MKIVVLDGYTLNPGDLNWNGIEQFGALTVYDRTPYNTKDILKNIGDAEIIFTNKTPIGKEVLLNAKNLKYIGVLATGFNIIDIETAKQKNVIVTNVPDYSSVSVAQFTMALILELCHHIGAHHMAVQQGDWIQSKDFSFWNFPLIELAGKTIGIFGFGKIGKATAKLAEAFDMHILVHNRTIYPEFESNNLKFVPFDELLAKSDFLSLHCPLTPETKNIINKSSIAKMKQNAFLINTSRGPLINEKDVAEALNNNQIAGAALDVISKEPMEKNNPLLGAKNCIITPHIAWAPKEARQRLMQTTINNLRAFLEGSPKNVVN</sequence>
<comment type="similarity">
    <text evidence="1 4">Belongs to the D-isomer specific 2-hydroxyacid dehydrogenase family.</text>
</comment>
<keyword evidence="10" id="KW-1185">Reference proteome</keyword>
<dbReference type="PROSITE" id="PS00671">
    <property type="entry name" value="D_2_HYDROXYACID_DH_3"/>
    <property type="match status" value="1"/>
</dbReference>
<dbReference type="OrthoDB" id="9777288at2"/>
<dbReference type="AlphaFoldDB" id="A0A090VUF3"/>
<evidence type="ECO:0000313" key="8">
    <source>
        <dbReference type="EMBL" id="GAL89522.1"/>
    </source>
</evidence>
<evidence type="ECO:0000256" key="2">
    <source>
        <dbReference type="ARBA" id="ARBA00023002"/>
    </source>
</evidence>
<dbReference type="Pfam" id="PF00389">
    <property type="entry name" value="2-Hacid_dh"/>
    <property type="match status" value="1"/>
</dbReference>
<keyword evidence="2 4" id="KW-0560">Oxidoreductase</keyword>
<dbReference type="InterPro" id="IPR006140">
    <property type="entry name" value="D-isomer_DH_NAD-bd"/>
</dbReference>
<dbReference type="InterPro" id="IPR006139">
    <property type="entry name" value="D-isomer_2_OHA_DH_cat_dom"/>
</dbReference>
<dbReference type="SUPFAM" id="SSF52283">
    <property type="entry name" value="Formate/glycerate dehydrogenase catalytic domain-like"/>
    <property type="match status" value="1"/>
</dbReference>
<dbReference type="Pfam" id="PF02826">
    <property type="entry name" value="2-Hacid_dh_C"/>
    <property type="match status" value="1"/>
</dbReference>
<dbReference type="GO" id="GO:0051287">
    <property type="term" value="F:NAD binding"/>
    <property type="evidence" value="ECO:0007669"/>
    <property type="project" value="InterPro"/>
</dbReference>
<feature type="domain" description="D-isomer specific 2-hydroxyacid dehydrogenase NAD-binding" evidence="6">
    <location>
        <begin position="109"/>
        <end position="289"/>
    </location>
</feature>
<gene>
    <name evidence="7" type="ORF">JCM19301_1962</name>
    <name evidence="8" type="ORF">JCM19538_1759</name>
</gene>
<dbReference type="eggNOG" id="COG1052">
    <property type="taxonomic scope" value="Bacteria"/>
</dbReference>
<protein>
    <submittedName>
        <fullName evidence="7">D-3-phosphoglycerate dehydrogenase</fullName>
        <ecNumber evidence="7">1.1.1.95</ecNumber>
    </submittedName>
</protein>
<dbReference type="PANTHER" id="PTHR43761:SF1">
    <property type="entry name" value="D-ISOMER SPECIFIC 2-HYDROXYACID DEHYDROGENASE CATALYTIC DOMAIN-CONTAINING PROTEIN-RELATED"/>
    <property type="match status" value="1"/>
</dbReference>
<dbReference type="Proteomes" id="UP000029641">
    <property type="component" value="Unassembled WGS sequence"/>
</dbReference>
<evidence type="ECO:0000256" key="3">
    <source>
        <dbReference type="ARBA" id="ARBA00023027"/>
    </source>
</evidence>
<organism evidence="7 9">
    <name type="scientific">Jejuia pallidilutea</name>
    <dbReference type="NCBI Taxonomy" id="504487"/>
    <lineage>
        <taxon>Bacteria</taxon>
        <taxon>Pseudomonadati</taxon>
        <taxon>Bacteroidota</taxon>
        <taxon>Flavobacteriia</taxon>
        <taxon>Flavobacteriales</taxon>
        <taxon>Flavobacteriaceae</taxon>
        <taxon>Jejuia</taxon>
    </lineage>
</organism>
<name>A0A090VUF3_9FLAO</name>
<proteinExistence type="inferred from homology"/>
<dbReference type="PROSITE" id="PS00670">
    <property type="entry name" value="D_2_HYDROXYACID_DH_2"/>
    <property type="match status" value="1"/>
</dbReference>
<feature type="domain" description="D-isomer specific 2-hydroxyacid dehydrogenase catalytic" evidence="5">
    <location>
        <begin position="26"/>
        <end position="320"/>
    </location>
</feature>
<dbReference type="InterPro" id="IPR029753">
    <property type="entry name" value="D-isomer_DH_CS"/>
</dbReference>
<dbReference type="InterPro" id="IPR050418">
    <property type="entry name" value="D-iso_2-hydroxyacid_DH_PdxB"/>
</dbReference>
<accession>A0A090VUF3</accession>
<keyword evidence="3" id="KW-0520">NAD</keyword>
<dbReference type="EC" id="1.1.1.95" evidence="7"/>
<dbReference type="InterPro" id="IPR029752">
    <property type="entry name" value="D-isomer_DH_CS1"/>
</dbReference>
<evidence type="ECO:0000256" key="4">
    <source>
        <dbReference type="RuleBase" id="RU003719"/>
    </source>
</evidence>
<dbReference type="InterPro" id="IPR036291">
    <property type="entry name" value="NAD(P)-bd_dom_sf"/>
</dbReference>
<evidence type="ECO:0000313" key="10">
    <source>
        <dbReference type="Proteomes" id="UP000030184"/>
    </source>
</evidence>
<comment type="caution">
    <text evidence="7">The sequence shown here is derived from an EMBL/GenBank/DDBJ whole genome shotgun (WGS) entry which is preliminary data.</text>
</comment>
<evidence type="ECO:0000313" key="7">
    <source>
        <dbReference type="EMBL" id="GAL68355.1"/>
    </source>
</evidence>
<evidence type="ECO:0000259" key="5">
    <source>
        <dbReference type="Pfam" id="PF00389"/>
    </source>
</evidence>
<dbReference type="RefSeq" id="WP_042245453.1">
    <property type="nucleotide sequence ID" value="NZ_BBNR01000019.1"/>
</dbReference>
<dbReference type="CDD" id="cd12162">
    <property type="entry name" value="2-Hacid_dh_4"/>
    <property type="match status" value="1"/>
</dbReference>
<evidence type="ECO:0000313" key="9">
    <source>
        <dbReference type="Proteomes" id="UP000029641"/>
    </source>
</evidence>
<dbReference type="SUPFAM" id="SSF51735">
    <property type="entry name" value="NAD(P)-binding Rossmann-fold domains"/>
    <property type="match status" value="1"/>
</dbReference>
<dbReference type="FunFam" id="3.40.50.720:FF:000203">
    <property type="entry name" value="D-3-phosphoglycerate dehydrogenase (SerA)"/>
    <property type="match status" value="1"/>
</dbReference>
<dbReference type="STRING" id="504487.JCM19538_1759"/>
<evidence type="ECO:0000256" key="1">
    <source>
        <dbReference type="ARBA" id="ARBA00005854"/>
    </source>
</evidence>
<dbReference type="GO" id="GO:0004617">
    <property type="term" value="F:phosphoglycerate dehydrogenase activity"/>
    <property type="evidence" value="ECO:0007669"/>
    <property type="project" value="UniProtKB-EC"/>
</dbReference>
<dbReference type="PANTHER" id="PTHR43761">
    <property type="entry name" value="D-ISOMER SPECIFIC 2-HYDROXYACID DEHYDROGENASE FAMILY PROTEIN (AFU_ORTHOLOGUE AFUA_1G13630)"/>
    <property type="match status" value="1"/>
</dbReference>
<evidence type="ECO:0000259" key="6">
    <source>
        <dbReference type="Pfam" id="PF02826"/>
    </source>
</evidence>